<dbReference type="EMBL" id="AJWZ01003134">
    <property type="protein sequence ID" value="EKC69062.1"/>
    <property type="molecule type" value="Genomic_DNA"/>
</dbReference>
<dbReference type="SUPFAM" id="SSF52200">
    <property type="entry name" value="Toll/Interleukin receptor TIR domain"/>
    <property type="match status" value="1"/>
</dbReference>
<organism evidence="4">
    <name type="scientific">human gut metagenome</name>
    <dbReference type="NCBI Taxonomy" id="408170"/>
    <lineage>
        <taxon>unclassified sequences</taxon>
        <taxon>metagenomes</taxon>
        <taxon>organismal metagenomes</taxon>
    </lineage>
</organism>
<evidence type="ECO:0000256" key="1">
    <source>
        <dbReference type="SAM" id="MobiDB-lite"/>
    </source>
</evidence>
<evidence type="ECO:0000256" key="2">
    <source>
        <dbReference type="SAM" id="Phobius"/>
    </source>
</evidence>
<comment type="caution">
    <text evidence="4">The sequence shown here is derived from an EMBL/GenBank/DDBJ whole genome shotgun (WGS) entry which is preliminary data.</text>
</comment>
<dbReference type="InterPro" id="IPR035897">
    <property type="entry name" value="Toll_tir_struct_dom_sf"/>
</dbReference>
<dbReference type="GO" id="GO:0007165">
    <property type="term" value="P:signal transduction"/>
    <property type="evidence" value="ECO:0007669"/>
    <property type="project" value="InterPro"/>
</dbReference>
<sequence>LERAQLVLAFLSPAYLRSDNCRKEMHYALTKRKPVINVYLEPTELSPGMEMQIGNLFALMKYTYPSEEYFYDKLFSAELLDAGKFAGEPPELPPEAPAAPPRAKKGKEKKPRAEKPRRERPAKAPKPERAKKKRGIAAAIIAVVLVGCLIAAGIVGHFTGLLYRFTVKTVAV</sequence>
<protein>
    <recommendedName>
        <fullName evidence="3">TIR domain-containing protein</fullName>
    </recommendedName>
</protein>
<reference evidence="4" key="1">
    <citation type="journal article" date="2013" name="Environ. Microbiol.">
        <title>Microbiota from the distal guts of lean and obese adolescents exhibit partial functional redundancy besides clear differences in community structure.</title>
        <authorList>
            <person name="Ferrer M."/>
            <person name="Ruiz A."/>
            <person name="Lanza F."/>
            <person name="Haange S.B."/>
            <person name="Oberbach A."/>
            <person name="Till H."/>
            <person name="Bargiela R."/>
            <person name="Campoy C."/>
            <person name="Segura M.T."/>
            <person name="Richter M."/>
            <person name="von Bergen M."/>
            <person name="Seifert J."/>
            <person name="Suarez A."/>
        </authorList>
    </citation>
    <scope>NUCLEOTIDE SEQUENCE</scope>
</reference>
<dbReference type="Gene3D" id="3.40.50.10140">
    <property type="entry name" value="Toll/interleukin-1 receptor homology (TIR) domain"/>
    <property type="match status" value="1"/>
</dbReference>
<evidence type="ECO:0000259" key="3">
    <source>
        <dbReference type="Pfam" id="PF13676"/>
    </source>
</evidence>
<feature type="non-terminal residue" evidence="4">
    <location>
        <position position="172"/>
    </location>
</feature>
<feature type="domain" description="TIR" evidence="3">
    <location>
        <begin position="1"/>
        <end position="47"/>
    </location>
</feature>
<dbReference type="InterPro" id="IPR000157">
    <property type="entry name" value="TIR_dom"/>
</dbReference>
<keyword evidence="2" id="KW-0472">Membrane</keyword>
<dbReference type="Pfam" id="PF13676">
    <property type="entry name" value="TIR_2"/>
    <property type="match status" value="1"/>
</dbReference>
<feature type="compositionally biased region" description="Basic and acidic residues" evidence="1">
    <location>
        <begin position="111"/>
        <end position="128"/>
    </location>
</feature>
<evidence type="ECO:0000313" key="4">
    <source>
        <dbReference type="EMBL" id="EKC69062.1"/>
    </source>
</evidence>
<proteinExistence type="predicted"/>
<keyword evidence="2" id="KW-1133">Transmembrane helix</keyword>
<feature type="region of interest" description="Disordered" evidence="1">
    <location>
        <begin position="86"/>
        <end position="130"/>
    </location>
</feature>
<keyword evidence="2" id="KW-0812">Transmembrane</keyword>
<gene>
    <name evidence="4" type="ORF">OBE_04601</name>
</gene>
<feature type="transmembrane region" description="Helical" evidence="2">
    <location>
        <begin position="136"/>
        <end position="158"/>
    </location>
</feature>
<accession>K1T7G8</accession>
<feature type="non-terminal residue" evidence="4">
    <location>
        <position position="1"/>
    </location>
</feature>
<dbReference type="AlphaFoldDB" id="K1T7G8"/>
<name>K1T7G8_9ZZZZ</name>
<feature type="compositionally biased region" description="Pro residues" evidence="1">
    <location>
        <begin position="90"/>
        <end position="100"/>
    </location>
</feature>